<sequence length="598" mass="63999">MKYVKIISVCMLILSLFECNGRSKGNEDLILALGLSRLTNDSSNSTAIDASSGGIAILNHSVRLIIPANALQENETISYRKITNLPSEKNQVVPVQVGYEFAPHGLQFNEPAILEVCYDHSDLHQKGFDEKTVQIHYWDTKTQEYISMGGLVDTAAHCVRSSIYHFSSYLLTAQITSVGDNPPLIGGATFFPSTPIAGLPTYVRSNITDFDNGGSIAGVLFYFRTAGSSAAFQAIEMLPETEDASGNFYGVSLPDYAITSAGLEYYIKAYDSLNKSSTLPANAPITFSTKTTDSPDPVSPIRFNATIGNMAAGFSRDLTIQVKGASSPTYFPVIPSSFGFPGTSTASGSVSKASLTSIRYTAKKIGISSFDATYGTLSVSQNINIFPGTLSTIKWLDENGVFVPNELIVMKQGEVKQFDVQGFDAYNNFVIVYPEFTVDGSFGSFGTGPNVGKFTAGPVAPGESAEGKIVASVGTKTAVRFVKVIEPTYIYATFQNNTGKGGRLGLNVFDVSQPTVKIGFVSDFLNWPAGPKLVGVVEGTGALMVFPGQTINFQAEHMQFTLPLTPMEGVSCTTSIPSITITEGMGRVDVTVVCNSVE</sequence>
<dbReference type="Gene3D" id="2.60.220.30">
    <property type="match status" value="1"/>
</dbReference>
<organism evidence="2 3">
    <name type="scientific">Leptospira idonii</name>
    <dbReference type="NCBI Taxonomy" id="1193500"/>
    <lineage>
        <taxon>Bacteria</taxon>
        <taxon>Pseudomonadati</taxon>
        <taxon>Spirochaetota</taxon>
        <taxon>Spirochaetia</taxon>
        <taxon>Leptospirales</taxon>
        <taxon>Leptospiraceae</taxon>
        <taxon>Leptospira</taxon>
    </lineage>
</organism>
<dbReference type="EMBL" id="RQHW01000018">
    <property type="protein sequence ID" value="TGN19904.1"/>
    <property type="molecule type" value="Genomic_DNA"/>
</dbReference>
<protein>
    <recommendedName>
        <fullName evidence="1">ZU5 domain-containing protein</fullName>
    </recommendedName>
</protein>
<reference evidence="2" key="1">
    <citation type="journal article" date="2019" name="PLoS Negl. Trop. Dis.">
        <title>Revisiting the worldwide diversity of Leptospira species in the environment.</title>
        <authorList>
            <person name="Vincent A.T."/>
            <person name="Schiettekatte O."/>
            <person name="Bourhy P."/>
            <person name="Veyrier F.J."/>
            <person name="Picardeau M."/>
        </authorList>
    </citation>
    <scope>NUCLEOTIDE SEQUENCE [LARGE SCALE GENOMIC DNA]</scope>
    <source>
        <strain evidence="2">201300427</strain>
    </source>
</reference>
<gene>
    <name evidence="2" type="ORF">EHS15_05865</name>
</gene>
<dbReference type="AlphaFoldDB" id="A0A4R9LZP2"/>
<keyword evidence="3" id="KW-1185">Reference proteome</keyword>
<dbReference type="OrthoDB" id="314814at2"/>
<evidence type="ECO:0000259" key="1">
    <source>
        <dbReference type="Pfam" id="PF00791"/>
    </source>
</evidence>
<name>A0A4R9LZP2_9LEPT</name>
<dbReference type="InterPro" id="IPR000906">
    <property type="entry name" value="ZU5_dom"/>
</dbReference>
<feature type="domain" description="ZU5" evidence="1">
    <location>
        <begin position="45"/>
        <end position="118"/>
    </location>
</feature>
<dbReference type="RefSeq" id="WP_135759623.1">
    <property type="nucleotide sequence ID" value="NZ_RQHW01000018.1"/>
</dbReference>
<proteinExistence type="predicted"/>
<evidence type="ECO:0000313" key="2">
    <source>
        <dbReference type="EMBL" id="TGN19904.1"/>
    </source>
</evidence>
<dbReference type="Proteomes" id="UP000298058">
    <property type="component" value="Unassembled WGS sequence"/>
</dbReference>
<evidence type="ECO:0000313" key="3">
    <source>
        <dbReference type="Proteomes" id="UP000298058"/>
    </source>
</evidence>
<accession>A0A4R9LZP2</accession>
<comment type="caution">
    <text evidence="2">The sequence shown here is derived from an EMBL/GenBank/DDBJ whole genome shotgun (WGS) entry which is preliminary data.</text>
</comment>
<dbReference type="Pfam" id="PF00791">
    <property type="entry name" value="ZU5"/>
    <property type="match status" value="1"/>
</dbReference>